<name>A0A238VH39_9RHOB</name>
<proteinExistence type="predicted"/>
<sequence length="72" mass="7411">MKRTILISALALSTLAGAASAATSADTAILDRYAPNIDVSTLTNAQVSTLLNITSSGDSEGVQRALIQHLVK</sequence>
<evidence type="ECO:0000313" key="3">
    <source>
        <dbReference type="Proteomes" id="UP000198417"/>
    </source>
</evidence>
<feature type="signal peptide" evidence="1">
    <location>
        <begin position="1"/>
        <end position="21"/>
    </location>
</feature>
<dbReference type="Proteomes" id="UP000198417">
    <property type="component" value="Unassembled WGS sequence"/>
</dbReference>
<dbReference type="RefSeq" id="WP_089269138.1">
    <property type="nucleotide sequence ID" value="NZ_FZNN01000002.1"/>
</dbReference>
<evidence type="ECO:0000256" key="1">
    <source>
        <dbReference type="SAM" id="SignalP"/>
    </source>
</evidence>
<keyword evidence="1" id="KW-0732">Signal</keyword>
<dbReference type="OrthoDB" id="7876553at2"/>
<reference evidence="2 3" key="1">
    <citation type="submission" date="2017-06" db="EMBL/GenBank/DDBJ databases">
        <authorList>
            <person name="Kim H.J."/>
            <person name="Triplett B.A."/>
        </authorList>
    </citation>
    <scope>NUCLEOTIDE SEQUENCE [LARGE SCALE GENOMIC DNA]</scope>
    <source>
        <strain evidence="2 3">DSM 29052</strain>
    </source>
</reference>
<keyword evidence="3" id="KW-1185">Reference proteome</keyword>
<dbReference type="AlphaFoldDB" id="A0A238VH39"/>
<evidence type="ECO:0000313" key="2">
    <source>
        <dbReference type="EMBL" id="SNR33722.1"/>
    </source>
</evidence>
<protein>
    <submittedName>
        <fullName evidence="2">Uncharacterized protein</fullName>
    </submittedName>
</protein>
<accession>A0A238VH39</accession>
<organism evidence="2 3">
    <name type="scientific">Puniceibacterium sediminis</name>
    <dbReference type="NCBI Taxonomy" id="1608407"/>
    <lineage>
        <taxon>Bacteria</taxon>
        <taxon>Pseudomonadati</taxon>
        <taxon>Pseudomonadota</taxon>
        <taxon>Alphaproteobacteria</taxon>
        <taxon>Rhodobacterales</taxon>
        <taxon>Paracoccaceae</taxon>
        <taxon>Puniceibacterium</taxon>
    </lineage>
</organism>
<feature type="chain" id="PRO_5012263472" evidence="1">
    <location>
        <begin position="22"/>
        <end position="72"/>
    </location>
</feature>
<dbReference type="EMBL" id="FZNN01000002">
    <property type="protein sequence ID" value="SNR33722.1"/>
    <property type="molecule type" value="Genomic_DNA"/>
</dbReference>
<gene>
    <name evidence="2" type="ORF">SAMN06265370_102173</name>
</gene>